<evidence type="ECO:0000256" key="1">
    <source>
        <dbReference type="ARBA" id="ARBA00022723"/>
    </source>
</evidence>
<keyword evidence="4" id="KW-1185">Reference proteome</keyword>
<keyword evidence="2" id="KW-0480">Metal-thiolate cluster</keyword>
<dbReference type="Proteomes" id="UP000472268">
    <property type="component" value="Chromosome 6"/>
</dbReference>
<reference evidence="3" key="2">
    <citation type="submission" date="2025-08" db="UniProtKB">
        <authorList>
            <consortium name="Ensembl"/>
        </authorList>
    </citation>
    <scope>IDENTIFICATION</scope>
</reference>
<reference evidence="3 4" key="1">
    <citation type="submission" date="2019-05" db="EMBL/GenBank/DDBJ databases">
        <title>A Chromosome-scale Meerkat (S. suricatta) Genome Assembly.</title>
        <authorList>
            <person name="Dudchenko O."/>
            <person name="Lieberman Aiden E."/>
            <person name="Tung J."/>
            <person name="Barreiro L.B."/>
            <person name="Clutton-Brock T.H."/>
        </authorList>
    </citation>
    <scope>NUCLEOTIDE SEQUENCE [LARGE SCALE GENOMIC DNA]</scope>
</reference>
<sequence>IDPSCSCSPTGSCTCTTSCKCRVHMHPLQEELLLLLPCGRSQVCPGPHLQGRIRQVQLLCLIWGRVPSRWK</sequence>
<reference evidence="3" key="3">
    <citation type="submission" date="2025-09" db="UniProtKB">
        <authorList>
            <consortium name="Ensembl"/>
        </authorList>
    </citation>
    <scope>IDENTIFICATION</scope>
</reference>
<evidence type="ECO:0000313" key="4">
    <source>
        <dbReference type="Proteomes" id="UP000472268"/>
    </source>
</evidence>
<organism evidence="3 4">
    <name type="scientific">Suricata suricatta</name>
    <name type="common">Meerkat</name>
    <dbReference type="NCBI Taxonomy" id="37032"/>
    <lineage>
        <taxon>Eukaryota</taxon>
        <taxon>Metazoa</taxon>
        <taxon>Chordata</taxon>
        <taxon>Craniata</taxon>
        <taxon>Vertebrata</taxon>
        <taxon>Euteleostomi</taxon>
        <taxon>Mammalia</taxon>
        <taxon>Eutheria</taxon>
        <taxon>Laurasiatheria</taxon>
        <taxon>Carnivora</taxon>
        <taxon>Feliformia</taxon>
        <taxon>Herpestidae</taxon>
        <taxon>Suricata</taxon>
    </lineage>
</organism>
<dbReference type="InterPro" id="IPR017854">
    <property type="entry name" value="Metalthion_dom_sf"/>
</dbReference>
<dbReference type="SUPFAM" id="SSF57868">
    <property type="entry name" value="Metallothionein"/>
    <property type="match status" value="1"/>
</dbReference>
<accession>A0A673U9F2</accession>
<dbReference type="Ensembl" id="ENSSSUT00005020459.1">
    <property type="protein sequence ID" value="ENSSSUP00005017955.1"/>
    <property type="gene ID" value="ENSSSUG00005011589.1"/>
</dbReference>
<dbReference type="AlphaFoldDB" id="A0A673U9F2"/>
<dbReference type="GO" id="GO:0046872">
    <property type="term" value="F:metal ion binding"/>
    <property type="evidence" value="ECO:0007669"/>
    <property type="project" value="UniProtKB-KW"/>
</dbReference>
<proteinExistence type="predicted"/>
<keyword evidence="1" id="KW-0479">Metal-binding</keyword>
<evidence type="ECO:0000313" key="3">
    <source>
        <dbReference type="Ensembl" id="ENSSSUP00005017955.1"/>
    </source>
</evidence>
<evidence type="ECO:0008006" key="5">
    <source>
        <dbReference type="Google" id="ProtNLM"/>
    </source>
</evidence>
<name>A0A673U9F2_SURSU</name>
<protein>
    <recommendedName>
        <fullName evidence="5">Metallothionein</fullName>
    </recommendedName>
</protein>
<evidence type="ECO:0000256" key="2">
    <source>
        <dbReference type="ARBA" id="ARBA00022851"/>
    </source>
</evidence>